<dbReference type="GO" id="GO:0043139">
    <property type="term" value="F:5'-3' DNA helicase activity"/>
    <property type="evidence" value="ECO:0007669"/>
    <property type="project" value="TreeGrafter"/>
</dbReference>
<dbReference type="KEGG" id="ksn:43586645"/>
<sequence>MKRSRQLIGRRGLASTISTRTRSDQACSSVIGSHSTTTARQSRSYSSDATYPKTLRAQLSQRADADEGVPGPGPSSSRFVIDIFNPTLQRAFHTSVRSAAQPLPDHNPNWDSWDDIDSSTFLTPPFGSPPPPPPPAARHNLQPWSTEDVAKNSTKGKERALPMNEGELLPQDQFDINDGAIDALYNSSSATAVAGEHDDIPIYIPELEEDLDSAYPLSTKPPPPLQEFPESSSSVSRSRPRQRRQLRPSINVLDLPELEADEYPPDGMTRFDWRDRTLSRQKKESKGWGRYWFPFLRSVWRREAGVSKLGMGDKWRDELDRYKRHFIPLLEAEQAEEDRLVKQRLTEWTSDRLHREGYMLDEVSASLPNQSKAAAEKGVVYQFARGKGFQNVMNTHRFTTGTSVLISRTHPDEDPVMANGTENIVFGSVWRAGKGYINILFPQAIDDIESGRWRLDIGYNDFAIRRQIEAIHNLNLDPFQLDMGDYHSLPDDKPQASVLQSLLSPSQPVEAKSPEPSRSDVEEEAMALSTVSSRRRKGKEQGILKGTALRDKLFRAFQVDYIPPDQALNSIHDVVNIPTNDHIVPEAHEMRPTDLDAVPEPSLPVDQTAAKGGVLARNQLIHSWTTRYRSARDPIKMEGDPEVPLNPTQLRAIAMMLSERLSLVQGPPGTGKTRVIIETIKLLKHHWEVPHPILVTAHTNVAVDNLLSGLRAYGVKALRMGTMERVPEDMHQWTMDKQLAQHPLYIQYEMLRAQREKLVELAKKNGDGRLKGEDAKKAAELGGRIWSMKETMTREILVDADVICTTCLSAASRQLQAIDFPIVFLDEASMATEPLSLVPLMKGSSHVAIIGDHKQLPPVIISPEAHAGGLATSLFERLIHERHIPSIMLDTQYRMHPLLSSFPSKTFYSGLLKDGTPAEARPAPETEYLLRDEKTGKRKNLTFLNHDHPESPMMKSISNHGDAEVVCDVIADLLYKNPDLKGSQIGIITPYLAQINLLSSHLSDTTRRQAFEDVLGYGRAQEVDQVEIKTVDGFEGREKEVVVFSTVRSNSGGWIGFLGDWRRVNVGLTRGRRALIMVGSKSTLGQARVGKLAADSLPQGGADVWRGFMKYLEEEDMIMDID</sequence>
<organism evidence="7 8">
    <name type="scientific">Kwoniella shandongensis</name>
    <dbReference type="NCBI Taxonomy" id="1734106"/>
    <lineage>
        <taxon>Eukaryota</taxon>
        <taxon>Fungi</taxon>
        <taxon>Dikarya</taxon>
        <taxon>Basidiomycota</taxon>
        <taxon>Agaricomycotina</taxon>
        <taxon>Tremellomycetes</taxon>
        <taxon>Tremellales</taxon>
        <taxon>Cryptococcaceae</taxon>
        <taxon>Kwoniella</taxon>
    </lineage>
</organism>
<feature type="compositionally biased region" description="Pro residues" evidence="6">
    <location>
        <begin position="126"/>
        <end position="136"/>
    </location>
</feature>
<dbReference type="PANTHER" id="PTHR43788:SF13">
    <property type="entry name" value="REGULATOR OF NONSENSE TRANSCRIPTS 1"/>
    <property type="match status" value="1"/>
</dbReference>
<dbReference type="Pfam" id="PF13086">
    <property type="entry name" value="AAA_11"/>
    <property type="match status" value="1"/>
</dbReference>
<keyword evidence="8" id="KW-1185">Reference proteome</keyword>
<evidence type="ECO:0000256" key="4">
    <source>
        <dbReference type="ARBA" id="ARBA00022806"/>
    </source>
</evidence>
<keyword evidence="2" id="KW-0547">Nucleotide-binding</keyword>
<proteinExistence type="inferred from homology"/>
<dbReference type="Gene3D" id="3.40.50.300">
    <property type="entry name" value="P-loop containing nucleotide triphosphate hydrolases"/>
    <property type="match status" value="2"/>
</dbReference>
<dbReference type="InterPro" id="IPR027417">
    <property type="entry name" value="P-loop_NTPase"/>
</dbReference>
<evidence type="ECO:0000313" key="7">
    <source>
        <dbReference type="EMBL" id="WWD17087.1"/>
    </source>
</evidence>
<dbReference type="GeneID" id="43586645"/>
<keyword evidence="4" id="KW-0347">Helicase</keyword>
<name>A0A5M6C766_9TREE</name>
<dbReference type="OrthoDB" id="6513042at2759"/>
<accession>A0A5M6C766</accession>
<evidence type="ECO:0000313" key="8">
    <source>
        <dbReference type="Proteomes" id="UP000322225"/>
    </source>
</evidence>
<comment type="similarity">
    <text evidence="1">Belongs to the DNA2/NAM7 helicase family.</text>
</comment>
<dbReference type="GO" id="GO:0016787">
    <property type="term" value="F:hydrolase activity"/>
    <property type="evidence" value="ECO:0007669"/>
    <property type="project" value="UniProtKB-KW"/>
</dbReference>
<dbReference type="AlphaFoldDB" id="A0A5M6C766"/>
<dbReference type="RefSeq" id="XP_031863468.1">
    <property type="nucleotide sequence ID" value="XM_032002531.1"/>
</dbReference>
<dbReference type="GO" id="GO:0005694">
    <property type="term" value="C:chromosome"/>
    <property type="evidence" value="ECO:0007669"/>
    <property type="project" value="UniProtKB-ARBA"/>
</dbReference>
<reference evidence="7" key="2">
    <citation type="submission" date="2024-01" db="EMBL/GenBank/DDBJ databases">
        <title>Comparative genomics of Cryptococcus and Kwoniella reveals pathogenesis evolution and contrasting modes of karyotype evolution via chromosome fusion or intercentromeric recombination.</title>
        <authorList>
            <person name="Coelho M.A."/>
            <person name="David-Palma M."/>
            <person name="Shea T."/>
            <person name="Bowers K."/>
            <person name="McGinley-Smith S."/>
            <person name="Mohammad A.W."/>
            <person name="Gnirke A."/>
            <person name="Yurkov A.M."/>
            <person name="Nowrousian M."/>
            <person name="Sun S."/>
            <person name="Cuomo C.A."/>
            <person name="Heitman J."/>
        </authorList>
    </citation>
    <scope>NUCLEOTIDE SEQUENCE</scope>
    <source>
        <strain evidence="7">CBS 12478</strain>
    </source>
</reference>
<dbReference type="InterPro" id="IPR047187">
    <property type="entry name" value="SF1_C_Upf1"/>
</dbReference>
<dbReference type="PANTHER" id="PTHR43788">
    <property type="entry name" value="DNA2/NAM7 HELICASE FAMILY MEMBER"/>
    <property type="match status" value="1"/>
</dbReference>
<feature type="region of interest" description="Disordered" evidence="6">
    <location>
        <begin position="18"/>
        <end position="51"/>
    </location>
</feature>
<feature type="region of interest" description="Disordered" evidence="6">
    <location>
        <begin position="213"/>
        <end position="250"/>
    </location>
</feature>
<dbReference type="SUPFAM" id="SSF52540">
    <property type="entry name" value="P-loop containing nucleoside triphosphate hydrolases"/>
    <property type="match status" value="1"/>
</dbReference>
<dbReference type="InterPro" id="IPR041679">
    <property type="entry name" value="DNA2/NAM7-like_C"/>
</dbReference>
<dbReference type="InterPro" id="IPR041677">
    <property type="entry name" value="DNA2/NAM7_AAA_11"/>
</dbReference>
<feature type="compositionally biased region" description="Polar residues" evidence="6">
    <location>
        <begin position="18"/>
        <end position="49"/>
    </location>
</feature>
<evidence type="ECO:0000256" key="2">
    <source>
        <dbReference type="ARBA" id="ARBA00022741"/>
    </source>
</evidence>
<dbReference type="FunFam" id="3.40.50.300:FF:000326">
    <property type="entry name" value="P-loop containing nucleoside triphosphate hydrolase"/>
    <property type="match status" value="1"/>
</dbReference>
<evidence type="ECO:0000256" key="3">
    <source>
        <dbReference type="ARBA" id="ARBA00022801"/>
    </source>
</evidence>
<reference evidence="7" key="1">
    <citation type="submission" date="2017-08" db="EMBL/GenBank/DDBJ databases">
        <authorList>
            <person name="Cuomo C."/>
            <person name="Billmyre B."/>
            <person name="Heitman J."/>
        </authorList>
    </citation>
    <scope>NUCLEOTIDE SEQUENCE</scope>
    <source>
        <strain evidence="7">CBS 12478</strain>
    </source>
</reference>
<dbReference type="CDD" id="cd18808">
    <property type="entry name" value="SF1_C_Upf1"/>
    <property type="match status" value="1"/>
</dbReference>
<dbReference type="Proteomes" id="UP000322225">
    <property type="component" value="Chromosome 3"/>
</dbReference>
<evidence type="ECO:0000256" key="1">
    <source>
        <dbReference type="ARBA" id="ARBA00007913"/>
    </source>
</evidence>
<evidence type="ECO:0000256" key="5">
    <source>
        <dbReference type="ARBA" id="ARBA00022840"/>
    </source>
</evidence>
<dbReference type="Pfam" id="PF13087">
    <property type="entry name" value="AAA_12"/>
    <property type="match status" value="1"/>
</dbReference>
<protein>
    <submittedName>
        <fullName evidence="7">Uncharacterized protein</fullName>
    </submittedName>
</protein>
<feature type="region of interest" description="Disordered" evidence="6">
    <location>
        <begin position="124"/>
        <end position="165"/>
    </location>
</feature>
<evidence type="ECO:0000256" key="6">
    <source>
        <dbReference type="SAM" id="MobiDB-lite"/>
    </source>
</evidence>
<gene>
    <name evidence="7" type="ORF">CI109_101524</name>
</gene>
<dbReference type="GO" id="GO:0005524">
    <property type="term" value="F:ATP binding"/>
    <property type="evidence" value="ECO:0007669"/>
    <property type="project" value="UniProtKB-KW"/>
</dbReference>
<dbReference type="EMBL" id="CP144053">
    <property type="protein sequence ID" value="WWD17087.1"/>
    <property type="molecule type" value="Genomic_DNA"/>
</dbReference>
<keyword evidence="5" id="KW-0067">ATP-binding</keyword>
<feature type="region of interest" description="Disordered" evidence="6">
    <location>
        <begin position="503"/>
        <end position="524"/>
    </location>
</feature>
<keyword evidence="3" id="KW-0378">Hydrolase</keyword>
<dbReference type="InterPro" id="IPR050534">
    <property type="entry name" value="Coronavir_polyprotein_1ab"/>
</dbReference>